<dbReference type="AlphaFoldDB" id="H6N7J5"/>
<evidence type="ECO:0000313" key="1">
    <source>
        <dbReference type="EMBL" id="AEW45617.1"/>
    </source>
</evidence>
<dbReference type="HOGENOM" id="CLU_087258_1_0_14"/>
<dbReference type="STRING" id="1111676.MHC_03785"/>
<organism evidence="1 2">
    <name type="scientific">Mycoplasma haemocanis (strain Illinois)</name>
    <dbReference type="NCBI Taxonomy" id="1111676"/>
    <lineage>
        <taxon>Bacteria</taxon>
        <taxon>Bacillati</taxon>
        <taxon>Mycoplasmatota</taxon>
        <taxon>Mollicutes</taxon>
        <taxon>Mycoplasmataceae</taxon>
        <taxon>Mycoplasma</taxon>
    </lineage>
</organism>
<dbReference type="OrthoDB" id="9826460at2"/>
<keyword evidence="2" id="KW-1185">Reference proteome</keyword>
<dbReference type="Proteomes" id="UP000009135">
    <property type="component" value="Chromosome"/>
</dbReference>
<gene>
    <name evidence="1" type="ordered locus">MHC_03785</name>
</gene>
<accession>H6N7J5</accession>
<proteinExistence type="predicted"/>
<reference evidence="1 2" key="1">
    <citation type="journal article" date="2012" name="J. Bacteriol.">
        <title>Complete genome sequence of Mycoplasma haemocanis strain Illinois.</title>
        <authorList>
            <person name="do Nascimento N.C."/>
            <person name="Guimaraes A.M."/>
            <person name="Santos A.P."/>
            <person name="Sanmiguel P.J."/>
            <person name="Messick J.B."/>
        </authorList>
    </citation>
    <scope>NUCLEOTIDE SEQUENCE [LARGE SCALE GENOMIC DNA]</scope>
    <source>
        <strain evidence="1 2">Illinois</strain>
    </source>
</reference>
<evidence type="ECO:0000313" key="2">
    <source>
        <dbReference type="Proteomes" id="UP000009135"/>
    </source>
</evidence>
<sequence>MEISGLLKVSLAVAGATGVAGGGVFLHKLINKDTISKHIDSNILLTSTQQDKWTHRLSLINKAVDTDLSKELLAIKKSKNPLTVDDLKSWCKDSLESEFVGTKDKKFMNIRLYCGLNVGDKIQGTKVSSSTGGENEKLKTNFGKLKNKTNSKLVSSLFSIKDTENTGSPWKGSTSLRDWCLSAFDMPFETGLTYDNAKDYCVITA</sequence>
<name>H6N7J5_MYCHN</name>
<dbReference type="KEGG" id="mhe:MHC_03785"/>
<protein>
    <submittedName>
        <fullName evidence="1">Uncharacterized protein</fullName>
    </submittedName>
</protein>
<dbReference type="EMBL" id="CP003199">
    <property type="protein sequence ID" value="AEW45617.1"/>
    <property type="molecule type" value="Genomic_DNA"/>
</dbReference>